<dbReference type="SFLD" id="SFLDG01061">
    <property type="entry name" value="methylthiotransferase"/>
    <property type="match status" value="1"/>
</dbReference>
<feature type="binding site" evidence="8">
    <location>
        <position position="180"/>
    </location>
    <ligand>
        <name>[4Fe-4S] cluster</name>
        <dbReference type="ChEBI" id="CHEBI:49883"/>
        <label>2</label>
        <note>4Fe-4S-S-AdoMet</note>
    </ligand>
</feature>
<dbReference type="SMART" id="SM00729">
    <property type="entry name" value="Elp3"/>
    <property type="match status" value="1"/>
</dbReference>
<dbReference type="PROSITE" id="PS01278">
    <property type="entry name" value="MTTASE_RADICAL"/>
    <property type="match status" value="1"/>
</dbReference>
<dbReference type="PANTHER" id="PTHR43837:SF1">
    <property type="entry name" value="RIBOSOMAL PROTEIN US12 METHYLTHIOTRANSFERASE RIMO"/>
    <property type="match status" value="1"/>
</dbReference>
<dbReference type="InterPro" id="IPR038135">
    <property type="entry name" value="Methylthiotransferase_N_sf"/>
</dbReference>
<evidence type="ECO:0000256" key="4">
    <source>
        <dbReference type="ARBA" id="ARBA00022691"/>
    </source>
</evidence>
<feature type="binding site" evidence="8">
    <location>
        <position position="85"/>
    </location>
    <ligand>
        <name>[4Fe-4S] cluster</name>
        <dbReference type="ChEBI" id="CHEBI:49883"/>
        <label>1</label>
    </ligand>
</feature>
<dbReference type="InterPro" id="IPR002792">
    <property type="entry name" value="TRAM_dom"/>
</dbReference>
<reference evidence="11" key="1">
    <citation type="submission" date="2022-10" db="EMBL/GenBank/DDBJ databases">
        <title>Luteolibacter sp. GHJ8, whole genome shotgun sequencing project.</title>
        <authorList>
            <person name="Zhao G."/>
            <person name="Shen L."/>
        </authorList>
    </citation>
    <scope>NUCLEOTIDE SEQUENCE</scope>
    <source>
        <strain evidence="11">GHJ8</strain>
    </source>
</reference>
<dbReference type="Gene3D" id="3.80.30.20">
    <property type="entry name" value="tm_1862 like domain"/>
    <property type="match status" value="1"/>
</dbReference>
<evidence type="ECO:0000259" key="9">
    <source>
        <dbReference type="PROSITE" id="PS51449"/>
    </source>
</evidence>
<dbReference type="GO" id="GO:0103039">
    <property type="term" value="F:protein methylthiotransferase activity"/>
    <property type="evidence" value="ECO:0007669"/>
    <property type="project" value="UniProtKB-EC"/>
</dbReference>
<keyword evidence="4 8" id="KW-0949">S-adenosyl-L-methionine</keyword>
<evidence type="ECO:0000256" key="7">
    <source>
        <dbReference type="ARBA" id="ARBA00023014"/>
    </source>
</evidence>
<comment type="similarity">
    <text evidence="8">Belongs to the methylthiotransferase family. RimO subfamily.</text>
</comment>
<dbReference type="Gene3D" id="3.40.50.12160">
    <property type="entry name" value="Methylthiotransferase, N-terminal domain"/>
    <property type="match status" value="1"/>
</dbReference>
<dbReference type="InterPro" id="IPR058240">
    <property type="entry name" value="rSAM_sf"/>
</dbReference>
<dbReference type="PANTHER" id="PTHR43837">
    <property type="entry name" value="RIBOSOMAL PROTEIN S12 METHYLTHIOTRANSFERASE RIMO"/>
    <property type="match status" value="1"/>
</dbReference>
<dbReference type="Proteomes" id="UP001165653">
    <property type="component" value="Unassembled WGS sequence"/>
</dbReference>
<evidence type="ECO:0000256" key="3">
    <source>
        <dbReference type="ARBA" id="ARBA00022679"/>
    </source>
</evidence>
<evidence type="ECO:0000256" key="8">
    <source>
        <dbReference type="HAMAP-Rule" id="MF_01865"/>
    </source>
</evidence>
<comment type="cofactor">
    <cofactor evidence="8">
        <name>[4Fe-4S] cluster</name>
        <dbReference type="ChEBI" id="CHEBI:49883"/>
    </cofactor>
    <text evidence="8">Binds 2 [4Fe-4S] clusters. One cluster is coordinated with 3 cysteines and an exchangeable S-adenosyl-L-methionine.</text>
</comment>
<comment type="function">
    <text evidence="8">Catalyzes the methylthiolation of an aspartic acid residue of ribosomal protein uS12.</text>
</comment>
<evidence type="ECO:0000313" key="11">
    <source>
        <dbReference type="EMBL" id="MCW1911947.1"/>
    </source>
</evidence>
<feature type="binding site" evidence="8">
    <location>
        <position position="183"/>
    </location>
    <ligand>
        <name>[4Fe-4S] cluster</name>
        <dbReference type="ChEBI" id="CHEBI:49883"/>
        <label>2</label>
        <note>4Fe-4S-S-AdoMet</note>
    </ligand>
</feature>
<keyword evidence="2 8" id="KW-0963">Cytoplasm</keyword>
<keyword evidence="6 8" id="KW-0408">Iron</keyword>
<keyword evidence="11" id="KW-0687">Ribonucleoprotein</keyword>
<accession>A0ABT3FWI3</accession>
<proteinExistence type="inferred from homology"/>
<dbReference type="SUPFAM" id="SSF102114">
    <property type="entry name" value="Radical SAM enzymes"/>
    <property type="match status" value="1"/>
</dbReference>
<dbReference type="EC" id="2.8.4.4" evidence="8"/>
<evidence type="ECO:0000256" key="2">
    <source>
        <dbReference type="ARBA" id="ARBA00022490"/>
    </source>
</evidence>
<dbReference type="InterPro" id="IPR005839">
    <property type="entry name" value="Methylthiotransferase"/>
</dbReference>
<feature type="domain" description="Radical SAM core" evidence="10">
    <location>
        <begin position="162"/>
        <end position="406"/>
    </location>
</feature>
<comment type="catalytic activity">
    <reaction evidence="8">
        <text>L-aspartate(89)-[ribosomal protein uS12]-hydrogen + (sulfur carrier)-SH + AH2 + 2 S-adenosyl-L-methionine = 3-methylsulfanyl-L-aspartate(89)-[ribosomal protein uS12]-hydrogen + (sulfur carrier)-H + 5'-deoxyadenosine + L-methionine + A + S-adenosyl-L-homocysteine + 2 H(+)</text>
        <dbReference type="Rhea" id="RHEA:37087"/>
        <dbReference type="Rhea" id="RHEA-COMP:10460"/>
        <dbReference type="Rhea" id="RHEA-COMP:10461"/>
        <dbReference type="Rhea" id="RHEA-COMP:14737"/>
        <dbReference type="Rhea" id="RHEA-COMP:14739"/>
        <dbReference type="ChEBI" id="CHEBI:13193"/>
        <dbReference type="ChEBI" id="CHEBI:15378"/>
        <dbReference type="ChEBI" id="CHEBI:17319"/>
        <dbReference type="ChEBI" id="CHEBI:17499"/>
        <dbReference type="ChEBI" id="CHEBI:29917"/>
        <dbReference type="ChEBI" id="CHEBI:29961"/>
        <dbReference type="ChEBI" id="CHEBI:57844"/>
        <dbReference type="ChEBI" id="CHEBI:57856"/>
        <dbReference type="ChEBI" id="CHEBI:59789"/>
        <dbReference type="ChEBI" id="CHEBI:64428"/>
        <dbReference type="ChEBI" id="CHEBI:73599"/>
        <dbReference type="EC" id="2.8.4.4"/>
    </reaction>
</comment>
<keyword evidence="1 8" id="KW-0004">4Fe-4S</keyword>
<name>A0ABT3FWI3_9BACT</name>
<dbReference type="InterPro" id="IPR013848">
    <property type="entry name" value="Methylthiotransferase_N"/>
</dbReference>
<feature type="binding site" evidence="8">
    <location>
        <position position="12"/>
    </location>
    <ligand>
        <name>[4Fe-4S] cluster</name>
        <dbReference type="ChEBI" id="CHEBI:49883"/>
        <label>1</label>
    </ligand>
</feature>
<dbReference type="Gene3D" id="2.40.50.140">
    <property type="entry name" value="Nucleic acid-binding proteins"/>
    <property type="match status" value="1"/>
</dbReference>
<protein>
    <recommendedName>
        <fullName evidence="8">Ribosomal protein uS12 methylthiotransferase RimO</fullName>
        <shortName evidence="8">uS12 MTTase</shortName>
        <shortName evidence="8">uS12 methylthiotransferase</shortName>
        <ecNumber evidence="8">2.8.4.4</ecNumber>
    </recommendedName>
    <alternativeName>
        <fullName evidence="8">Ribosomal protein uS12 (aspartate-C(3))-methylthiotransferase</fullName>
    </alternativeName>
    <alternativeName>
        <fullName evidence="8">Ribosome maturation factor RimO</fullName>
    </alternativeName>
</protein>
<keyword evidence="7 8" id="KW-0411">Iron-sulfur</keyword>
<dbReference type="SFLD" id="SFLDG01082">
    <property type="entry name" value="B12-binding_domain_containing"/>
    <property type="match status" value="1"/>
</dbReference>
<dbReference type="SFLD" id="SFLDS00029">
    <property type="entry name" value="Radical_SAM"/>
    <property type="match status" value="1"/>
</dbReference>
<dbReference type="InterPro" id="IPR020612">
    <property type="entry name" value="Methylthiotransferase_CS"/>
</dbReference>
<dbReference type="NCBIfam" id="TIGR00089">
    <property type="entry name" value="MiaB/RimO family radical SAM methylthiotransferase"/>
    <property type="match status" value="1"/>
</dbReference>
<feature type="binding site" evidence="8">
    <location>
        <position position="48"/>
    </location>
    <ligand>
        <name>[4Fe-4S] cluster</name>
        <dbReference type="ChEBI" id="CHEBI:49883"/>
        <label>1</label>
    </ligand>
</feature>
<keyword evidence="5 8" id="KW-0479">Metal-binding</keyword>
<dbReference type="InterPro" id="IPR006638">
    <property type="entry name" value="Elp3/MiaA/NifB-like_rSAM"/>
</dbReference>
<dbReference type="Pfam" id="PF04055">
    <property type="entry name" value="Radical_SAM"/>
    <property type="match status" value="1"/>
</dbReference>
<organism evidence="11 12">
    <name type="scientific">Luteolibacter rhizosphaerae</name>
    <dbReference type="NCBI Taxonomy" id="2989719"/>
    <lineage>
        <taxon>Bacteria</taxon>
        <taxon>Pseudomonadati</taxon>
        <taxon>Verrucomicrobiota</taxon>
        <taxon>Verrucomicrobiia</taxon>
        <taxon>Verrucomicrobiales</taxon>
        <taxon>Verrucomicrobiaceae</taxon>
        <taxon>Luteolibacter</taxon>
    </lineage>
</organism>
<evidence type="ECO:0000256" key="6">
    <source>
        <dbReference type="ARBA" id="ARBA00023004"/>
    </source>
</evidence>
<sequence length="467" mass="52384">MSTTVGLISLGCAKNLIDSEVMMGHLAEAGMALTSEAELADVLIVNTCSFIDMAKQESIDAVFGAVNARGDDPERARQKIIVAGCLSQRFAKELPGIMPEVDAFIGLDQITKVAPIIENLLGKKNAAEVAKTEGPSATDDPRDYVTLKPKYVPDYTTPRFRLTPEHFAYVKIAEGCNHTCTFCIIPKIRGMHRSRTQESVVREVEALVKSGVKEINLISQDTTYFGMDQWEGERPKPNSPVNSQRGESLSTLLREINKIEGEFWVRLLYTHPAHWSDELIQTIAECDKVAKYVDIPLQHISDRMLTAMKRVTSGDYIRDLLRRMRAGIPGLGIRTTFIVGFPGETEEDFQELLEFIREFRFERAGVFQYSKEEGTRAYKMEGQLHHKTRKSRWSRAMAELQKVAGEVNQEQIGKQVRVLVEEKGVGRTEWDAPEIDGSVHVDESIPVGSFADVTISDWRGYDLVAAR</sequence>
<dbReference type="PROSITE" id="PS51918">
    <property type="entry name" value="RADICAL_SAM"/>
    <property type="match status" value="1"/>
</dbReference>
<dbReference type="NCBIfam" id="TIGR01125">
    <property type="entry name" value="30S ribosomal protein S12 methylthiotransferase RimO"/>
    <property type="match status" value="1"/>
</dbReference>
<dbReference type="PROSITE" id="PS51449">
    <property type="entry name" value="MTTASE_N"/>
    <property type="match status" value="1"/>
</dbReference>
<dbReference type="CDD" id="cd01335">
    <property type="entry name" value="Radical_SAM"/>
    <property type="match status" value="1"/>
</dbReference>
<comment type="caution">
    <text evidence="11">The sequence shown here is derived from an EMBL/GenBank/DDBJ whole genome shotgun (WGS) entry which is preliminary data.</text>
</comment>
<evidence type="ECO:0000256" key="1">
    <source>
        <dbReference type="ARBA" id="ARBA00022485"/>
    </source>
</evidence>
<dbReference type="InterPro" id="IPR007197">
    <property type="entry name" value="rSAM"/>
</dbReference>
<evidence type="ECO:0000313" key="12">
    <source>
        <dbReference type="Proteomes" id="UP001165653"/>
    </source>
</evidence>
<gene>
    <name evidence="8 11" type="primary">rimO</name>
    <name evidence="11" type="ORF">OJ996_00070</name>
</gene>
<dbReference type="Pfam" id="PF18693">
    <property type="entry name" value="TRAM_2"/>
    <property type="match status" value="1"/>
</dbReference>
<keyword evidence="11" id="KW-0689">Ribosomal protein</keyword>
<comment type="subcellular location">
    <subcellularLocation>
        <location evidence="8">Cytoplasm</location>
    </subcellularLocation>
</comment>
<feature type="domain" description="MTTase N-terminal" evidence="9">
    <location>
        <begin position="3"/>
        <end position="122"/>
    </location>
</feature>
<dbReference type="InterPro" id="IPR005840">
    <property type="entry name" value="Ribosomal_uS12_MeSTrfase_RimO"/>
</dbReference>
<dbReference type="EMBL" id="JAPDDR010000001">
    <property type="protein sequence ID" value="MCW1911947.1"/>
    <property type="molecule type" value="Genomic_DNA"/>
</dbReference>
<dbReference type="RefSeq" id="WP_264509878.1">
    <property type="nucleotide sequence ID" value="NZ_JAPDDR010000001.1"/>
</dbReference>
<dbReference type="Pfam" id="PF00919">
    <property type="entry name" value="UPF0004"/>
    <property type="match status" value="1"/>
</dbReference>
<feature type="binding site" evidence="8">
    <location>
        <position position="176"/>
    </location>
    <ligand>
        <name>[4Fe-4S] cluster</name>
        <dbReference type="ChEBI" id="CHEBI:49883"/>
        <label>2</label>
        <note>4Fe-4S-S-AdoMet</note>
    </ligand>
</feature>
<dbReference type="SFLD" id="SFLDF00274">
    <property type="entry name" value="ribosomal_protein_S12_methylth"/>
    <property type="match status" value="1"/>
</dbReference>
<dbReference type="HAMAP" id="MF_01865">
    <property type="entry name" value="MTTase_RimO"/>
    <property type="match status" value="1"/>
</dbReference>
<keyword evidence="3 8" id="KW-0808">Transferase</keyword>
<evidence type="ECO:0000259" key="10">
    <source>
        <dbReference type="PROSITE" id="PS51918"/>
    </source>
</evidence>
<evidence type="ECO:0000256" key="5">
    <source>
        <dbReference type="ARBA" id="ARBA00022723"/>
    </source>
</evidence>
<keyword evidence="12" id="KW-1185">Reference proteome</keyword>
<dbReference type="GO" id="GO:0005840">
    <property type="term" value="C:ribosome"/>
    <property type="evidence" value="ECO:0007669"/>
    <property type="project" value="UniProtKB-KW"/>
</dbReference>
<dbReference type="InterPro" id="IPR012340">
    <property type="entry name" value="NA-bd_OB-fold"/>
</dbReference>
<dbReference type="InterPro" id="IPR023404">
    <property type="entry name" value="rSAM_horseshoe"/>
</dbReference>